<evidence type="ECO:0000256" key="1">
    <source>
        <dbReference type="ARBA" id="ARBA00022475"/>
    </source>
</evidence>
<dbReference type="PANTHER" id="PTHR30589">
    <property type="entry name" value="PROLIPOPROTEIN DIACYLGLYCERYL TRANSFERASE"/>
    <property type="match status" value="1"/>
</dbReference>
<feature type="transmembrane region" description="Helical" evidence="6">
    <location>
        <begin position="47"/>
        <end position="70"/>
    </location>
</feature>
<dbReference type="GO" id="GO:0005886">
    <property type="term" value="C:plasma membrane"/>
    <property type="evidence" value="ECO:0007669"/>
    <property type="project" value="InterPro"/>
</dbReference>
<evidence type="ECO:0000256" key="6">
    <source>
        <dbReference type="SAM" id="Phobius"/>
    </source>
</evidence>
<keyword evidence="4 6" id="KW-1133">Transmembrane helix</keyword>
<name>A0A381YCZ2_9ZZZZ</name>
<feature type="transmembrane region" description="Helical" evidence="6">
    <location>
        <begin position="222"/>
        <end position="247"/>
    </location>
</feature>
<dbReference type="GO" id="GO:0042158">
    <property type="term" value="P:lipoprotein biosynthetic process"/>
    <property type="evidence" value="ECO:0007669"/>
    <property type="project" value="InterPro"/>
</dbReference>
<dbReference type="AlphaFoldDB" id="A0A381YCZ2"/>
<keyword evidence="3 6" id="KW-0812">Transmembrane</keyword>
<keyword evidence="1" id="KW-1003">Cell membrane</keyword>
<evidence type="ECO:0000256" key="2">
    <source>
        <dbReference type="ARBA" id="ARBA00022679"/>
    </source>
</evidence>
<organism evidence="7">
    <name type="scientific">marine metagenome</name>
    <dbReference type="NCBI Taxonomy" id="408172"/>
    <lineage>
        <taxon>unclassified sequences</taxon>
        <taxon>metagenomes</taxon>
        <taxon>ecological metagenomes</taxon>
    </lineage>
</organism>
<dbReference type="Pfam" id="PF01790">
    <property type="entry name" value="LGT"/>
    <property type="match status" value="1"/>
</dbReference>
<reference evidence="7" key="1">
    <citation type="submission" date="2018-05" db="EMBL/GenBank/DDBJ databases">
        <authorList>
            <person name="Lanie J.A."/>
            <person name="Ng W.-L."/>
            <person name="Kazmierczak K.M."/>
            <person name="Andrzejewski T.M."/>
            <person name="Davidsen T.M."/>
            <person name="Wayne K.J."/>
            <person name="Tettelin H."/>
            <person name="Glass J.I."/>
            <person name="Rusch D."/>
            <person name="Podicherti R."/>
            <person name="Tsui H.-C.T."/>
            <person name="Winkler M.E."/>
        </authorList>
    </citation>
    <scope>NUCLEOTIDE SEQUENCE</scope>
</reference>
<protein>
    <recommendedName>
        <fullName evidence="8">Prolipoprotein diacylglyceryl transferase</fullName>
    </recommendedName>
</protein>
<keyword evidence="2" id="KW-0808">Transferase</keyword>
<evidence type="ECO:0000313" key="7">
    <source>
        <dbReference type="EMBL" id="SVA74413.1"/>
    </source>
</evidence>
<dbReference type="NCBIfam" id="TIGR00544">
    <property type="entry name" value="lgt"/>
    <property type="match status" value="1"/>
</dbReference>
<feature type="transmembrane region" description="Helical" evidence="6">
    <location>
        <begin position="15"/>
        <end position="35"/>
    </location>
</feature>
<keyword evidence="5 6" id="KW-0472">Membrane</keyword>
<dbReference type="EMBL" id="UINC01017841">
    <property type="protein sequence ID" value="SVA74413.1"/>
    <property type="molecule type" value="Genomic_DNA"/>
</dbReference>
<dbReference type="PANTHER" id="PTHR30589:SF0">
    <property type="entry name" value="PHOSPHATIDYLGLYCEROL--PROLIPOPROTEIN DIACYLGLYCERYL TRANSFERASE"/>
    <property type="match status" value="1"/>
</dbReference>
<evidence type="ECO:0000256" key="5">
    <source>
        <dbReference type="ARBA" id="ARBA00023136"/>
    </source>
</evidence>
<dbReference type="HAMAP" id="MF_01147">
    <property type="entry name" value="Lgt"/>
    <property type="match status" value="1"/>
</dbReference>
<dbReference type="PROSITE" id="PS01311">
    <property type="entry name" value="LGT"/>
    <property type="match status" value="1"/>
</dbReference>
<evidence type="ECO:0000256" key="4">
    <source>
        <dbReference type="ARBA" id="ARBA00022989"/>
    </source>
</evidence>
<accession>A0A381YCZ2</accession>
<dbReference type="InterPro" id="IPR001640">
    <property type="entry name" value="Lgt"/>
</dbReference>
<proteinExistence type="inferred from homology"/>
<evidence type="ECO:0008006" key="8">
    <source>
        <dbReference type="Google" id="ProtNLM"/>
    </source>
</evidence>
<feature type="transmembrane region" description="Helical" evidence="6">
    <location>
        <begin position="82"/>
        <end position="106"/>
    </location>
</feature>
<evidence type="ECO:0000256" key="3">
    <source>
        <dbReference type="ARBA" id="ARBA00022692"/>
    </source>
</evidence>
<gene>
    <name evidence="7" type="ORF">METZ01_LOCUS127267</name>
</gene>
<sequence>MDPVAISLGPVNVHWYGLMYLVGFVAGALLGQLRARRQDSNWQSQQVWDLLFFIAIGVIVGGRLGYVVFYNLEYYLDRPIEWLFIWSGGMSFHGGLLGVLGSLWLFSRRTQKSFLEVGDFVAPLCPLGFGAGRIGNFINQELWGRASDVPWAMVFPAAGPEARHPSQLYEALLEGVILFVIVWMYSKRPRATGAISGVFLLSYGVFRFFAEFFREPDAHLGAVALGWVTMGQLLSLPMALFGVGLWIRAMRHR</sequence>
<feature type="transmembrane region" description="Helical" evidence="6">
    <location>
        <begin position="191"/>
        <end position="210"/>
    </location>
</feature>
<dbReference type="GO" id="GO:0008961">
    <property type="term" value="F:phosphatidylglycerol-prolipoprotein diacylglyceryl transferase activity"/>
    <property type="evidence" value="ECO:0007669"/>
    <property type="project" value="InterPro"/>
</dbReference>